<protein>
    <recommendedName>
        <fullName evidence="4">Transmembrane protein</fullName>
    </recommendedName>
</protein>
<sequence length="121" mass="13556">MHPLPPEQPKGGLSSLNLTHLAYALYALGFLTGGFLAIATLASVVLLYVKRSDVAGTIYAVHFDWLLRTFWWALLWLAISAIATLLFIGWLGILATVIWVLYRLIRGWLLLLENKAPTTYE</sequence>
<evidence type="ECO:0000313" key="3">
    <source>
        <dbReference type="Proteomes" id="UP000245212"/>
    </source>
</evidence>
<name>A0A2V1JYN1_9BURK</name>
<keyword evidence="1" id="KW-0812">Transmembrane</keyword>
<accession>A0A2V1JYN1</accession>
<reference evidence="3" key="1">
    <citation type="submission" date="2018-05" db="EMBL/GenBank/DDBJ databases">
        <authorList>
            <person name="Li Y."/>
        </authorList>
    </citation>
    <scope>NUCLEOTIDE SEQUENCE [LARGE SCALE GENOMIC DNA]</scope>
    <source>
        <strain evidence="3">3d-2-2</strain>
    </source>
</reference>
<feature type="transmembrane region" description="Helical" evidence="1">
    <location>
        <begin position="69"/>
        <end position="102"/>
    </location>
</feature>
<keyword evidence="1" id="KW-1133">Transmembrane helix</keyword>
<dbReference type="EMBL" id="QETA01000004">
    <property type="protein sequence ID" value="PWF22741.1"/>
    <property type="molecule type" value="Genomic_DNA"/>
</dbReference>
<dbReference type="AlphaFoldDB" id="A0A2V1JYN1"/>
<evidence type="ECO:0008006" key="4">
    <source>
        <dbReference type="Google" id="ProtNLM"/>
    </source>
</evidence>
<gene>
    <name evidence="2" type="ORF">DD235_10100</name>
</gene>
<evidence type="ECO:0000313" key="2">
    <source>
        <dbReference type="EMBL" id="PWF22741.1"/>
    </source>
</evidence>
<evidence type="ECO:0000256" key="1">
    <source>
        <dbReference type="SAM" id="Phobius"/>
    </source>
</evidence>
<dbReference type="Proteomes" id="UP000245212">
    <property type="component" value="Unassembled WGS sequence"/>
</dbReference>
<feature type="transmembrane region" description="Helical" evidence="1">
    <location>
        <begin position="21"/>
        <end position="49"/>
    </location>
</feature>
<keyword evidence="1" id="KW-0472">Membrane</keyword>
<proteinExistence type="predicted"/>
<keyword evidence="3" id="KW-1185">Reference proteome</keyword>
<comment type="caution">
    <text evidence="2">The sequence shown here is derived from an EMBL/GenBank/DDBJ whole genome shotgun (WGS) entry which is preliminary data.</text>
</comment>
<organism evidence="2 3">
    <name type="scientific">Corticimicrobacter populi</name>
    <dbReference type="NCBI Taxonomy" id="2175229"/>
    <lineage>
        <taxon>Bacteria</taxon>
        <taxon>Pseudomonadati</taxon>
        <taxon>Pseudomonadota</taxon>
        <taxon>Betaproteobacteria</taxon>
        <taxon>Burkholderiales</taxon>
        <taxon>Alcaligenaceae</taxon>
        <taxon>Corticimicrobacter</taxon>
    </lineage>
</organism>